<dbReference type="RefSeq" id="WP_103787330.1">
    <property type="nucleotide sequence ID" value="NZ_PQVF01000001.1"/>
</dbReference>
<organism evidence="2 3">
    <name type="scientific">Solitalea longa</name>
    <dbReference type="NCBI Taxonomy" id="2079460"/>
    <lineage>
        <taxon>Bacteria</taxon>
        <taxon>Pseudomonadati</taxon>
        <taxon>Bacteroidota</taxon>
        <taxon>Sphingobacteriia</taxon>
        <taxon>Sphingobacteriales</taxon>
        <taxon>Sphingobacteriaceae</taxon>
        <taxon>Solitalea</taxon>
    </lineage>
</organism>
<protein>
    <recommendedName>
        <fullName evidence="1">DinB-like domain-containing protein</fullName>
    </recommendedName>
</protein>
<reference evidence="2 3" key="1">
    <citation type="submission" date="2018-01" db="EMBL/GenBank/DDBJ databases">
        <authorList>
            <person name="Gaut B.S."/>
            <person name="Morton B.R."/>
            <person name="Clegg M.T."/>
            <person name="Duvall M.R."/>
        </authorList>
    </citation>
    <scope>NUCLEOTIDE SEQUENCE [LARGE SCALE GENOMIC DNA]</scope>
    <source>
        <strain evidence="2 3">HR-AV</strain>
    </source>
</reference>
<proteinExistence type="predicted"/>
<evidence type="ECO:0000313" key="3">
    <source>
        <dbReference type="Proteomes" id="UP000236893"/>
    </source>
</evidence>
<dbReference type="SUPFAM" id="SSF109854">
    <property type="entry name" value="DinB/YfiT-like putative metalloenzymes"/>
    <property type="match status" value="1"/>
</dbReference>
<dbReference type="OrthoDB" id="1495892at2"/>
<name>A0A2S5A9I3_9SPHI</name>
<sequence length="175" mass="20094">MNLPEILADLQLILEEYQSRLDHYSDQVFMLSPEIGCWSMAEVYSHVFGTCLMQQKAMEMCMQGQGMEGSAGLNEMGDKLFALGHFPPGKYEAPEALKSRVQNIHKEDAKALATKLLSRIKSVQSEDILNANEDQRMEHPRLGFLNASQWVHFMLIHTKHHLNQLDRIERKFSMC</sequence>
<dbReference type="Proteomes" id="UP000236893">
    <property type="component" value="Unassembled WGS sequence"/>
</dbReference>
<dbReference type="AlphaFoldDB" id="A0A2S5A9I3"/>
<accession>A0A2S5A9I3</accession>
<evidence type="ECO:0000313" key="2">
    <source>
        <dbReference type="EMBL" id="POY39228.1"/>
    </source>
</evidence>
<feature type="domain" description="DinB-like" evidence="1">
    <location>
        <begin position="15"/>
        <end position="165"/>
    </location>
</feature>
<dbReference type="EMBL" id="PQVF01000001">
    <property type="protein sequence ID" value="POY39228.1"/>
    <property type="molecule type" value="Genomic_DNA"/>
</dbReference>
<evidence type="ECO:0000259" key="1">
    <source>
        <dbReference type="Pfam" id="PF12867"/>
    </source>
</evidence>
<dbReference type="InterPro" id="IPR034660">
    <property type="entry name" value="DinB/YfiT-like"/>
</dbReference>
<gene>
    <name evidence="2" type="ORF">C3K47_01670</name>
</gene>
<dbReference type="Pfam" id="PF12867">
    <property type="entry name" value="DinB_2"/>
    <property type="match status" value="1"/>
</dbReference>
<keyword evidence="3" id="KW-1185">Reference proteome</keyword>
<dbReference type="InterPro" id="IPR024775">
    <property type="entry name" value="DinB-like"/>
</dbReference>
<comment type="caution">
    <text evidence="2">The sequence shown here is derived from an EMBL/GenBank/DDBJ whole genome shotgun (WGS) entry which is preliminary data.</text>
</comment>
<dbReference type="Gene3D" id="1.20.120.450">
    <property type="entry name" value="dinb family like domain"/>
    <property type="match status" value="1"/>
</dbReference>